<organism evidence="2 3">
    <name type="scientific">Lysobacter korlensis</name>
    <dbReference type="NCBI Taxonomy" id="553636"/>
    <lineage>
        <taxon>Bacteria</taxon>
        <taxon>Pseudomonadati</taxon>
        <taxon>Pseudomonadota</taxon>
        <taxon>Gammaproteobacteria</taxon>
        <taxon>Lysobacterales</taxon>
        <taxon>Lysobacteraceae</taxon>
        <taxon>Lysobacter</taxon>
    </lineage>
</organism>
<keyword evidence="1" id="KW-0812">Transmembrane</keyword>
<evidence type="ECO:0000256" key="1">
    <source>
        <dbReference type="SAM" id="Phobius"/>
    </source>
</evidence>
<keyword evidence="1" id="KW-1133">Transmembrane helix</keyword>
<dbReference type="RefSeq" id="WP_386672085.1">
    <property type="nucleotide sequence ID" value="NZ_JBHLTG010000005.1"/>
</dbReference>
<evidence type="ECO:0000313" key="2">
    <source>
        <dbReference type="EMBL" id="MFC0680394.1"/>
    </source>
</evidence>
<dbReference type="Proteomes" id="UP001589896">
    <property type="component" value="Unassembled WGS sequence"/>
</dbReference>
<protein>
    <submittedName>
        <fullName evidence="2">Uncharacterized protein</fullName>
    </submittedName>
</protein>
<sequence>MSPVTRMWLAFAAICTGIIHAALAATAPLPLAVLLAALALTELAWGVATFMRDRIAAPAAVLTVALAPLAVWAVLLLGAAAGGSGELLQPFPLLPMAVAGAFELFAALVVGRRVRNGARASVADSPTPVPAGRFLAALIAGALASAALVTPALAATEAGAGAMPHGHGVVPEELLDHGGH</sequence>
<proteinExistence type="predicted"/>
<feature type="transmembrane region" description="Helical" evidence="1">
    <location>
        <begin position="59"/>
        <end position="81"/>
    </location>
</feature>
<reference evidence="2 3" key="1">
    <citation type="submission" date="2024-09" db="EMBL/GenBank/DDBJ databases">
        <authorList>
            <person name="Sun Q."/>
            <person name="Mori K."/>
        </authorList>
    </citation>
    <scope>NUCLEOTIDE SEQUENCE [LARGE SCALE GENOMIC DNA]</scope>
    <source>
        <strain evidence="2 3">KCTC 23076</strain>
    </source>
</reference>
<accession>A0ABV6RUW7</accession>
<keyword evidence="3" id="KW-1185">Reference proteome</keyword>
<evidence type="ECO:0000313" key="3">
    <source>
        <dbReference type="Proteomes" id="UP001589896"/>
    </source>
</evidence>
<keyword evidence="1" id="KW-0472">Membrane</keyword>
<feature type="transmembrane region" description="Helical" evidence="1">
    <location>
        <begin position="93"/>
        <end position="111"/>
    </location>
</feature>
<feature type="transmembrane region" description="Helical" evidence="1">
    <location>
        <begin position="34"/>
        <end position="52"/>
    </location>
</feature>
<name>A0ABV6RUW7_9GAMM</name>
<dbReference type="EMBL" id="JBHLTG010000005">
    <property type="protein sequence ID" value="MFC0680394.1"/>
    <property type="molecule type" value="Genomic_DNA"/>
</dbReference>
<comment type="caution">
    <text evidence="2">The sequence shown here is derived from an EMBL/GenBank/DDBJ whole genome shotgun (WGS) entry which is preliminary data.</text>
</comment>
<gene>
    <name evidence="2" type="ORF">ACFFGH_21385</name>
</gene>
<feature type="transmembrane region" description="Helical" evidence="1">
    <location>
        <begin position="132"/>
        <end position="154"/>
    </location>
</feature>